<dbReference type="AlphaFoldDB" id="A0A846MXU7"/>
<dbReference type="InterPro" id="IPR029062">
    <property type="entry name" value="Class_I_gatase-like"/>
</dbReference>
<accession>A0A846MXU7</accession>
<dbReference type="Proteomes" id="UP000570514">
    <property type="component" value="Unassembled WGS sequence"/>
</dbReference>
<dbReference type="GO" id="GO:0006508">
    <property type="term" value="P:proteolysis"/>
    <property type="evidence" value="ECO:0007669"/>
    <property type="project" value="UniProtKB-KW"/>
</dbReference>
<evidence type="ECO:0000256" key="2">
    <source>
        <dbReference type="ARBA" id="ARBA00022645"/>
    </source>
</evidence>
<dbReference type="EMBL" id="JAASRM010000001">
    <property type="protein sequence ID" value="NIK88418.1"/>
    <property type="molecule type" value="Genomic_DNA"/>
</dbReference>
<dbReference type="Pfam" id="PF17676">
    <property type="entry name" value="Peptidase_S66C"/>
    <property type="match status" value="1"/>
</dbReference>
<evidence type="ECO:0000313" key="9">
    <source>
        <dbReference type="Proteomes" id="UP000570514"/>
    </source>
</evidence>
<dbReference type="InterPro" id="IPR027478">
    <property type="entry name" value="LdcA_N"/>
</dbReference>
<keyword evidence="2 8" id="KW-0121">Carboxypeptidase</keyword>
<dbReference type="Pfam" id="PF02016">
    <property type="entry name" value="Peptidase_S66"/>
    <property type="match status" value="1"/>
</dbReference>
<dbReference type="EC" id="3.4.17.13" evidence="8"/>
<dbReference type="InterPro" id="IPR003507">
    <property type="entry name" value="S66_fam"/>
</dbReference>
<keyword evidence="5" id="KW-0720">Serine protease</keyword>
<dbReference type="SUPFAM" id="SSF141986">
    <property type="entry name" value="LD-carboxypeptidase A C-terminal domain-like"/>
    <property type="match status" value="1"/>
</dbReference>
<dbReference type="CDD" id="cd07025">
    <property type="entry name" value="Peptidase_S66"/>
    <property type="match status" value="1"/>
</dbReference>
<organism evidence="8 9">
    <name type="scientific">Rhizomicrobium palustre</name>
    <dbReference type="NCBI Taxonomy" id="189966"/>
    <lineage>
        <taxon>Bacteria</taxon>
        <taxon>Pseudomonadati</taxon>
        <taxon>Pseudomonadota</taxon>
        <taxon>Alphaproteobacteria</taxon>
        <taxon>Micropepsales</taxon>
        <taxon>Micropepsaceae</taxon>
        <taxon>Rhizomicrobium</taxon>
    </lineage>
</organism>
<evidence type="ECO:0000256" key="3">
    <source>
        <dbReference type="ARBA" id="ARBA00022670"/>
    </source>
</evidence>
<evidence type="ECO:0000256" key="4">
    <source>
        <dbReference type="ARBA" id="ARBA00022801"/>
    </source>
</evidence>
<dbReference type="RefSeq" id="WP_167082598.1">
    <property type="nucleotide sequence ID" value="NZ_BAAADC010000001.1"/>
</dbReference>
<protein>
    <submittedName>
        <fullName evidence="8">Muramoyltetrapeptide carboxypeptidase</fullName>
        <ecNumber evidence="8">3.4.17.13</ecNumber>
    </submittedName>
</protein>
<gene>
    <name evidence="8" type="ORF">FHS83_001736</name>
</gene>
<dbReference type="PANTHER" id="PTHR30237">
    <property type="entry name" value="MURAMOYLTETRAPEPTIDE CARBOXYPEPTIDASE"/>
    <property type="match status" value="1"/>
</dbReference>
<dbReference type="InterPro" id="IPR027461">
    <property type="entry name" value="Carboxypeptidase_A_C_sf"/>
</dbReference>
<dbReference type="Gene3D" id="3.40.50.10740">
    <property type="entry name" value="Class I glutamine amidotransferase-like"/>
    <property type="match status" value="1"/>
</dbReference>
<comment type="similarity">
    <text evidence="1">Belongs to the peptidase S66 family.</text>
</comment>
<keyword evidence="4 8" id="KW-0378">Hydrolase</keyword>
<dbReference type="SUPFAM" id="SSF52317">
    <property type="entry name" value="Class I glutamine amidotransferase-like"/>
    <property type="match status" value="1"/>
</dbReference>
<keyword evidence="9" id="KW-1185">Reference proteome</keyword>
<dbReference type="InterPro" id="IPR040921">
    <property type="entry name" value="Peptidase_S66C"/>
</dbReference>
<feature type="domain" description="LD-carboxypeptidase N-terminal" evidence="6">
    <location>
        <begin position="6"/>
        <end position="124"/>
    </location>
</feature>
<proteinExistence type="inferred from homology"/>
<evidence type="ECO:0000256" key="5">
    <source>
        <dbReference type="ARBA" id="ARBA00022825"/>
    </source>
</evidence>
<keyword evidence="3" id="KW-0645">Protease</keyword>
<evidence type="ECO:0000259" key="7">
    <source>
        <dbReference type="Pfam" id="PF17676"/>
    </source>
</evidence>
<evidence type="ECO:0000256" key="1">
    <source>
        <dbReference type="ARBA" id="ARBA00010233"/>
    </source>
</evidence>
<name>A0A846MXU7_9PROT</name>
<evidence type="ECO:0000313" key="8">
    <source>
        <dbReference type="EMBL" id="NIK88418.1"/>
    </source>
</evidence>
<dbReference type="PANTHER" id="PTHR30237:SF2">
    <property type="entry name" value="MUREIN TETRAPEPTIDE CARBOXYPEPTIDASE"/>
    <property type="match status" value="1"/>
</dbReference>
<sequence length="277" mass="29938">MVIKRIGIVAPAARLDPAVAERVRLMAAAMADGPELVIHPQCYLSEGHFAGPDAARAEAFLDVANDPDIDALWVARGGYGSCRIAEAVLGRLNDAAREKVYLGYSDAGFLLAGLYAKGCRVAHGPMPMDLNRQGGEGAVARALSWFAAGDSGALEASLDAETPTCAFNMVILSHLLGTSLEPDLRGHVLMLEEVSEHLYRIDRTMFHLTAHPALRQVAGIKLGRVNDIIPNDPVFAETEEEIVMRWCRQSGIAYLGRADIGHDADNKIVPFGLFRRP</sequence>
<feature type="domain" description="LD-carboxypeptidase C-terminal" evidence="7">
    <location>
        <begin position="168"/>
        <end position="272"/>
    </location>
</feature>
<dbReference type="InterPro" id="IPR040449">
    <property type="entry name" value="Peptidase_S66_N"/>
</dbReference>
<dbReference type="Gene3D" id="3.50.30.60">
    <property type="entry name" value="LD-carboxypeptidase A C-terminal domain-like"/>
    <property type="match status" value="1"/>
</dbReference>
<dbReference type="GO" id="GO:0106415">
    <property type="term" value="F:muramoyltetrapeptide carboxypeptidase activity"/>
    <property type="evidence" value="ECO:0007669"/>
    <property type="project" value="UniProtKB-EC"/>
</dbReference>
<comment type="caution">
    <text evidence="8">The sequence shown here is derived from an EMBL/GenBank/DDBJ whole genome shotgun (WGS) entry which is preliminary data.</text>
</comment>
<evidence type="ECO:0000259" key="6">
    <source>
        <dbReference type="Pfam" id="PF02016"/>
    </source>
</evidence>
<reference evidence="8 9" key="1">
    <citation type="submission" date="2020-03" db="EMBL/GenBank/DDBJ databases">
        <title>Genomic Encyclopedia of Type Strains, Phase IV (KMG-IV): sequencing the most valuable type-strain genomes for metagenomic binning, comparative biology and taxonomic classification.</title>
        <authorList>
            <person name="Goeker M."/>
        </authorList>
    </citation>
    <scope>NUCLEOTIDE SEQUENCE [LARGE SCALE GENOMIC DNA]</scope>
    <source>
        <strain evidence="8 9">DSM 19867</strain>
    </source>
</reference>
<dbReference type="GO" id="GO:0008236">
    <property type="term" value="F:serine-type peptidase activity"/>
    <property type="evidence" value="ECO:0007669"/>
    <property type="project" value="UniProtKB-KW"/>
</dbReference>